<dbReference type="AlphaFoldDB" id="A0A146K2Q0"/>
<organism evidence="2">
    <name type="scientific">Trepomonas sp. PC1</name>
    <dbReference type="NCBI Taxonomy" id="1076344"/>
    <lineage>
        <taxon>Eukaryota</taxon>
        <taxon>Metamonada</taxon>
        <taxon>Diplomonadida</taxon>
        <taxon>Hexamitidae</taxon>
        <taxon>Hexamitinae</taxon>
        <taxon>Trepomonas</taxon>
    </lineage>
</organism>
<protein>
    <submittedName>
        <fullName evidence="2">Uncharacterized protein</fullName>
    </submittedName>
</protein>
<feature type="non-terminal residue" evidence="2">
    <location>
        <position position="1"/>
    </location>
</feature>
<gene>
    <name evidence="2" type="ORF">TPC1_30320</name>
</gene>
<evidence type="ECO:0000256" key="1">
    <source>
        <dbReference type="SAM" id="Coils"/>
    </source>
</evidence>
<evidence type="ECO:0000313" key="2">
    <source>
        <dbReference type="EMBL" id="JAP90185.1"/>
    </source>
</evidence>
<accession>A0A146K2Q0</accession>
<keyword evidence="1" id="KW-0175">Coiled coil</keyword>
<name>A0A146K2Q0_9EUKA</name>
<dbReference type="EMBL" id="GDID01006421">
    <property type="protein sequence ID" value="JAP90185.1"/>
    <property type="molecule type" value="Transcribed_RNA"/>
</dbReference>
<reference evidence="2" key="1">
    <citation type="submission" date="2015-07" db="EMBL/GenBank/DDBJ databases">
        <title>Adaptation to a free-living lifestyle via gene acquisitions in the diplomonad Trepomonas sp. PC1.</title>
        <authorList>
            <person name="Xu F."/>
            <person name="Jerlstrom-Hultqvist J."/>
            <person name="Kolisko M."/>
            <person name="Simpson A.G.B."/>
            <person name="Roger A.J."/>
            <person name="Svard S.G."/>
            <person name="Andersson J.O."/>
        </authorList>
    </citation>
    <scope>NUCLEOTIDE SEQUENCE</scope>
    <source>
        <strain evidence="2">PC1</strain>
    </source>
</reference>
<sequence length="703" mass="82691">LKFDRQISAENEYNFAVSKVNEQVENVEIQNLKLQSQKMMNQKEVFNQQAYIDFKTDREKINFINQLFEINITTEIQQFICNFLQKETNYKVITRFLKLIVAKSQQIELSKLAQSLFAHLSVKQVRFDLYEAFMSLNAAEIFGPADLPSCQVLKHHFDHADQRVQLEFLEMLTFWLQKDSYSSKRQMNDTLKRIFQVAVQNIKSPHVIYKKFISAVEQHFEARVSRPNTPLTAKSPLISRNQMTPIANYKALKMVTPLQKQTPQGAKMMKSPQASSYVRAASQPVQKRQMKVTADYTQRQQRGFSIQYKVEYLKEQLSRIYFQKLDTFEQVMSFAKSVAMGFKTFENEVDVVCLLILHILEQEQAVLDLKEMKIVDLLLKCYKQTKLEYNHCFLLYFGVQVTHYYLELNRAQIQTLVSISSHVSNSFFLRLTDQKLNMHPQECVHELFKHKMSCKQNEQALLDSMLIFIKHNTMSEENLLTLLSYLIENEKLSSMSQAIQFCTRNNCFDQQQLFKMFFSDLQDQELEHQLKLMEKSVQNSRLIEIPDLKDENPHLLAQENILKVLNGDERNWELTVQENIGFLVQNEVSQALFAFLLQKRSKLADLLQIELQEFDFVQILKLAVRDGFFLHDQLKRLKQLRFKEIFEVFSSLTKEMKMNQQIFAKVGILFLEAIEDAEIELVETETEQKWVKKLQMIALAMKE</sequence>
<feature type="coiled-coil region" evidence="1">
    <location>
        <begin position="17"/>
        <end position="49"/>
    </location>
</feature>
<proteinExistence type="predicted"/>